<dbReference type="InterPro" id="IPR045053">
    <property type="entry name" value="MAN-like"/>
</dbReference>
<dbReference type="SUPFAM" id="SSF51445">
    <property type="entry name" value="(Trans)glycosidases"/>
    <property type="match status" value="1"/>
</dbReference>
<comment type="caution">
    <text evidence="1">The sequence shown here is derived from an EMBL/GenBank/DDBJ whole genome shotgun (WGS) entry which is preliminary data.</text>
</comment>
<dbReference type="AlphaFoldDB" id="A0A7J7GAZ1"/>
<reference evidence="1 2" key="2">
    <citation type="submission" date="2020-07" db="EMBL/GenBank/DDBJ databases">
        <title>Genome assembly of wild tea tree DASZ reveals pedigree and selection history of tea varieties.</title>
        <authorList>
            <person name="Zhang W."/>
        </authorList>
    </citation>
    <scope>NUCLEOTIDE SEQUENCE [LARGE SCALE GENOMIC DNA]</scope>
    <source>
        <strain evidence="2">cv. G240</strain>
        <tissue evidence="1">Leaf</tissue>
    </source>
</reference>
<dbReference type="Gene3D" id="3.20.20.80">
    <property type="entry name" value="Glycosidases"/>
    <property type="match status" value="1"/>
</dbReference>
<sequence length="63" mass="7218">MAADVKSIDNQHLLEIGMEGFYGDSMPERKLVNPSYQVGTDFIRSNLIKDIDFTTIHAYPDIW</sequence>
<name>A0A7J7GAZ1_CAMSI</name>
<evidence type="ECO:0008006" key="3">
    <source>
        <dbReference type="Google" id="ProtNLM"/>
    </source>
</evidence>
<accession>A0A7J7GAZ1</accession>
<dbReference type="PANTHER" id="PTHR31451">
    <property type="match status" value="1"/>
</dbReference>
<gene>
    <name evidence="1" type="ORF">HYC85_025415</name>
</gene>
<reference evidence="2" key="1">
    <citation type="journal article" date="2020" name="Nat. Commun.">
        <title>Genome assembly of wild tea tree DASZ reveals pedigree and selection history of tea varieties.</title>
        <authorList>
            <person name="Zhang W."/>
            <person name="Zhang Y."/>
            <person name="Qiu H."/>
            <person name="Guo Y."/>
            <person name="Wan H."/>
            <person name="Zhang X."/>
            <person name="Scossa F."/>
            <person name="Alseekh S."/>
            <person name="Zhang Q."/>
            <person name="Wang P."/>
            <person name="Xu L."/>
            <person name="Schmidt M.H."/>
            <person name="Jia X."/>
            <person name="Li D."/>
            <person name="Zhu A."/>
            <person name="Guo F."/>
            <person name="Chen W."/>
            <person name="Ni D."/>
            <person name="Usadel B."/>
            <person name="Fernie A.R."/>
            <person name="Wen W."/>
        </authorList>
    </citation>
    <scope>NUCLEOTIDE SEQUENCE [LARGE SCALE GENOMIC DNA]</scope>
    <source>
        <strain evidence="2">cv. G240</strain>
    </source>
</reference>
<evidence type="ECO:0000313" key="2">
    <source>
        <dbReference type="Proteomes" id="UP000593564"/>
    </source>
</evidence>
<proteinExistence type="predicted"/>
<keyword evidence="2" id="KW-1185">Reference proteome</keyword>
<dbReference type="GO" id="GO:0016985">
    <property type="term" value="F:mannan endo-1,4-beta-mannosidase activity"/>
    <property type="evidence" value="ECO:0007669"/>
    <property type="project" value="UniProtKB-EC"/>
</dbReference>
<dbReference type="Proteomes" id="UP000593564">
    <property type="component" value="Unassembled WGS sequence"/>
</dbReference>
<dbReference type="InterPro" id="IPR017853">
    <property type="entry name" value="GH"/>
</dbReference>
<evidence type="ECO:0000313" key="1">
    <source>
        <dbReference type="EMBL" id="KAF5937909.1"/>
    </source>
</evidence>
<protein>
    <recommendedName>
        <fullName evidence="3">Mannan endo-1,4-beta-mannosidase</fullName>
    </recommendedName>
</protein>
<organism evidence="1 2">
    <name type="scientific">Camellia sinensis</name>
    <name type="common">Tea plant</name>
    <name type="synonym">Thea sinensis</name>
    <dbReference type="NCBI Taxonomy" id="4442"/>
    <lineage>
        <taxon>Eukaryota</taxon>
        <taxon>Viridiplantae</taxon>
        <taxon>Streptophyta</taxon>
        <taxon>Embryophyta</taxon>
        <taxon>Tracheophyta</taxon>
        <taxon>Spermatophyta</taxon>
        <taxon>Magnoliopsida</taxon>
        <taxon>eudicotyledons</taxon>
        <taxon>Gunneridae</taxon>
        <taxon>Pentapetalae</taxon>
        <taxon>asterids</taxon>
        <taxon>Ericales</taxon>
        <taxon>Theaceae</taxon>
        <taxon>Camellia</taxon>
    </lineage>
</organism>
<dbReference type="EMBL" id="JACBKZ010000012">
    <property type="protein sequence ID" value="KAF5937909.1"/>
    <property type="molecule type" value="Genomic_DNA"/>
</dbReference>
<dbReference type="PANTHER" id="PTHR31451:SF59">
    <property type="entry name" value="MANNAN ENDO-1,4-BETA-MANNOSIDASE"/>
    <property type="match status" value="1"/>
</dbReference>